<evidence type="ECO:0008006" key="4">
    <source>
        <dbReference type="Google" id="ProtNLM"/>
    </source>
</evidence>
<accession>A0A329KUL9</accession>
<comment type="caution">
    <text evidence="2">The sequence shown here is derived from an EMBL/GenBank/DDBJ whole genome shotgun (WGS) entry which is preliminary data.</text>
</comment>
<keyword evidence="1" id="KW-1133">Transmembrane helix</keyword>
<feature type="transmembrane region" description="Helical" evidence="1">
    <location>
        <begin position="82"/>
        <end position="102"/>
    </location>
</feature>
<organism evidence="2 3">
    <name type="scientific">Mycobacterium colombiense</name>
    <dbReference type="NCBI Taxonomy" id="339268"/>
    <lineage>
        <taxon>Bacteria</taxon>
        <taxon>Bacillati</taxon>
        <taxon>Actinomycetota</taxon>
        <taxon>Actinomycetes</taxon>
        <taxon>Mycobacteriales</taxon>
        <taxon>Mycobacteriaceae</taxon>
        <taxon>Mycobacterium</taxon>
        <taxon>Mycobacterium avium complex (MAC)</taxon>
    </lineage>
</organism>
<feature type="transmembrane region" description="Helical" evidence="1">
    <location>
        <begin position="204"/>
        <end position="225"/>
    </location>
</feature>
<sequence length="230" mass="25058">MSFQPIADQLDSRVAGALGDRAIARRDLVPGTLIALTMGVGFWLASHGASLKVTFIPGVVATWLLFVWCYRSRLPLPTVNKFLPAFCCVLAVQFVHFTEEFVTGFRTHFAELYGGAPYSNDAFVSVNMSAYAVMLVACVVALTTRLRFAIVPAMFFIFYGAIGNAIAHTWWSIMLGTYFPGLITAQLYWIAGPYLLYKLVGDRRVTAMAVLGFAVALIPLLALAADTAAV</sequence>
<protein>
    <recommendedName>
        <fullName evidence="4">HXXEE domain-containing protein</fullName>
    </recommendedName>
</protein>
<keyword evidence="1" id="KW-0812">Transmembrane</keyword>
<dbReference type="AlphaFoldDB" id="A0A329KUL9"/>
<name>A0A329KUL9_9MYCO</name>
<dbReference type="Pfam" id="PF13787">
    <property type="entry name" value="HXXEE"/>
    <property type="match status" value="1"/>
</dbReference>
<dbReference type="InterPro" id="IPR025671">
    <property type="entry name" value="HXXEE"/>
</dbReference>
<feature type="transmembrane region" description="Helical" evidence="1">
    <location>
        <begin position="149"/>
        <end position="171"/>
    </location>
</feature>
<proteinExistence type="predicted"/>
<feature type="transmembrane region" description="Helical" evidence="1">
    <location>
        <begin position="51"/>
        <end position="70"/>
    </location>
</feature>
<evidence type="ECO:0000256" key="1">
    <source>
        <dbReference type="SAM" id="Phobius"/>
    </source>
</evidence>
<dbReference type="EMBL" id="QMEU01000005">
    <property type="protein sequence ID" value="RAU99393.1"/>
    <property type="molecule type" value="Genomic_DNA"/>
</dbReference>
<feature type="transmembrane region" description="Helical" evidence="1">
    <location>
        <begin position="177"/>
        <end position="197"/>
    </location>
</feature>
<dbReference type="RefSeq" id="WP_112707158.1">
    <property type="nucleotide sequence ID" value="NZ_QMEU01000005.1"/>
</dbReference>
<reference evidence="2 3" key="1">
    <citation type="submission" date="2018-06" db="EMBL/GenBank/DDBJ databases">
        <title>NTM in soil in Japan.</title>
        <authorList>
            <person name="Ohya K."/>
        </authorList>
    </citation>
    <scope>NUCLEOTIDE SEQUENCE [LARGE SCALE GENOMIC DNA]</scope>
    <source>
        <strain evidence="2 3">GF76</strain>
    </source>
</reference>
<evidence type="ECO:0000313" key="2">
    <source>
        <dbReference type="EMBL" id="RAU99393.1"/>
    </source>
</evidence>
<keyword evidence="1" id="KW-0472">Membrane</keyword>
<gene>
    <name evidence="2" type="ORF">DQP58_03755</name>
</gene>
<evidence type="ECO:0000313" key="3">
    <source>
        <dbReference type="Proteomes" id="UP000250347"/>
    </source>
</evidence>
<dbReference type="Proteomes" id="UP000250347">
    <property type="component" value="Unassembled WGS sequence"/>
</dbReference>
<feature type="transmembrane region" description="Helical" evidence="1">
    <location>
        <begin position="122"/>
        <end position="142"/>
    </location>
</feature>